<evidence type="ECO:0000256" key="3">
    <source>
        <dbReference type="ARBA" id="ARBA00022692"/>
    </source>
</evidence>
<name>A0A1H6FW35_THEAL</name>
<feature type="domain" description="MotA/TolQ/ExbB proton channel" evidence="10">
    <location>
        <begin position="101"/>
        <end position="218"/>
    </location>
</feature>
<dbReference type="GO" id="GO:0005886">
    <property type="term" value="C:plasma membrane"/>
    <property type="evidence" value="ECO:0007669"/>
    <property type="project" value="UniProtKB-SubCell"/>
</dbReference>
<keyword evidence="3 9" id="KW-0812">Transmembrane</keyword>
<dbReference type="RefSeq" id="WP_093118127.1">
    <property type="nucleotide sequence ID" value="NZ_FNWJ01000002.1"/>
</dbReference>
<protein>
    <submittedName>
        <fullName evidence="12">Chemotaxis protein MotA</fullName>
    </submittedName>
</protein>
<dbReference type="STRING" id="29539.SAMN02745716_1695"/>
<evidence type="ECO:0000313" key="13">
    <source>
        <dbReference type="Proteomes" id="UP000222056"/>
    </source>
</evidence>
<keyword evidence="7" id="KW-0653">Protein transport</keyword>
<keyword evidence="5 9" id="KW-1133">Transmembrane helix</keyword>
<reference evidence="13" key="1">
    <citation type="submission" date="2016-10" db="EMBL/GenBank/DDBJ databases">
        <authorList>
            <person name="Varghese N."/>
            <person name="Submissions S."/>
        </authorList>
    </citation>
    <scope>NUCLEOTIDE SEQUENCE [LARGE SCALE GENOMIC DNA]</scope>
    <source>
        <strain evidence="13">ATCC 35263</strain>
    </source>
</reference>
<feature type="transmembrane region" description="Helical" evidence="9">
    <location>
        <begin position="29"/>
        <end position="53"/>
    </location>
</feature>
<evidence type="ECO:0000313" key="12">
    <source>
        <dbReference type="EMBL" id="SEH14642.1"/>
    </source>
</evidence>
<dbReference type="PANTHER" id="PTHR30433">
    <property type="entry name" value="CHEMOTAXIS PROTEIN MOTA"/>
    <property type="match status" value="1"/>
</dbReference>
<evidence type="ECO:0000256" key="1">
    <source>
        <dbReference type="ARBA" id="ARBA00004651"/>
    </source>
</evidence>
<evidence type="ECO:0000259" key="11">
    <source>
        <dbReference type="Pfam" id="PF20560"/>
    </source>
</evidence>
<dbReference type="InterPro" id="IPR002898">
    <property type="entry name" value="MotA_ExbB_proton_chnl"/>
</dbReference>
<dbReference type="OrthoDB" id="9806929at2"/>
<feature type="transmembrane region" description="Helical" evidence="9">
    <location>
        <begin position="181"/>
        <end position="201"/>
    </location>
</feature>
<gene>
    <name evidence="12" type="ORF">SAMN02745716_1695</name>
</gene>
<dbReference type="NCBIfam" id="NF006583">
    <property type="entry name" value="PRK09109.1"/>
    <property type="match status" value="1"/>
</dbReference>
<accession>A0A1H6FW35</accession>
<evidence type="ECO:0000256" key="6">
    <source>
        <dbReference type="ARBA" id="ARBA00023136"/>
    </source>
</evidence>
<keyword evidence="7" id="KW-0813">Transport</keyword>
<dbReference type="GO" id="GO:0071978">
    <property type="term" value="P:bacterial-type flagellum-dependent swarming motility"/>
    <property type="evidence" value="ECO:0007669"/>
    <property type="project" value="InterPro"/>
</dbReference>
<comment type="subcellular location">
    <subcellularLocation>
        <location evidence="1">Cell membrane</location>
        <topology evidence="1">Multi-pass membrane protein</topology>
    </subcellularLocation>
    <subcellularLocation>
        <location evidence="7">Membrane</location>
        <topology evidence="7">Multi-pass membrane protein</topology>
    </subcellularLocation>
</comment>
<comment type="similarity">
    <text evidence="7">Belongs to the exbB/tolQ family.</text>
</comment>
<keyword evidence="6 9" id="KW-0472">Membrane</keyword>
<dbReference type="GO" id="GO:0006935">
    <property type="term" value="P:chemotaxis"/>
    <property type="evidence" value="ECO:0007669"/>
    <property type="project" value="InterPro"/>
</dbReference>
<keyword evidence="4" id="KW-0283">Flagellar rotation</keyword>
<dbReference type="InterPro" id="IPR046786">
    <property type="entry name" value="MotA_N"/>
</dbReference>
<evidence type="ECO:0000256" key="2">
    <source>
        <dbReference type="ARBA" id="ARBA00022475"/>
    </source>
</evidence>
<dbReference type="AlphaFoldDB" id="A0A1H6FW35"/>
<dbReference type="EMBL" id="FNWJ01000002">
    <property type="protein sequence ID" value="SEH14642.1"/>
    <property type="molecule type" value="Genomic_DNA"/>
</dbReference>
<dbReference type="PANTHER" id="PTHR30433:SF3">
    <property type="entry name" value="MOTILITY PROTEIN A"/>
    <property type="match status" value="1"/>
</dbReference>
<dbReference type="Pfam" id="PF01618">
    <property type="entry name" value="MotA_ExbB"/>
    <property type="match status" value="1"/>
</dbReference>
<keyword evidence="13" id="KW-1185">Reference proteome</keyword>
<feature type="domain" description="Motility protein A N-terminal" evidence="11">
    <location>
        <begin position="7"/>
        <end position="89"/>
    </location>
</feature>
<evidence type="ECO:0000256" key="8">
    <source>
        <dbReference type="SAM" id="MobiDB-lite"/>
    </source>
</evidence>
<evidence type="ECO:0000259" key="10">
    <source>
        <dbReference type="Pfam" id="PF01618"/>
    </source>
</evidence>
<evidence type="ECO:0000256" key="9">
    <source>
        <dbReference type="SAM" id="Phobius"/>
    </source>
</evidence>
<keyword evidence="2" id="KW-1003">Cell membrane</keyword>
<organism evidence="12 13">
    <name type="scientific">Thermoleophilum album</name>
    <dbReference type="NCBI Taxonomy" id="29539"/>
    <lineage>
        <taxon>Bacteria</taxon>
        <taxon>Bacillati</taxon>
        <taxon>Actinomycetota</taxon>
        <taxon>Thermoleophilia</taxon>
        <taxon>Thermoleophilales</taxon>
        <taxon>Thermoleophilaceae</taxon>
        <taxon>Thermoleophilum</taxon>
    </lineage>
</organism>
<evidence type="ECO:0000256" key="7">
    <source>
        <dbReference type="RuleBase" id="RU004057"/>
    </source>
</evidence>
<proteinExistence type="inferred from homology"/>
<evidence type="ECO:0000256" key="4">
    <source>
        <dbReference type="ARBA" id="ARBA00022779"/>
    </source>
</evidence>
<feature type="transmembrane region" description="Helical" evidence="9">
    <location>
        <begin position="149"/>
        <end position="169"/>
    </location>
</feature>
<dbReference type="GO" id="GO:0015031">
    <property type="term" value="P:protein transport"/>
    <property type="evidence" value="ECO:0007669"/>
    <property type="project" value="UniProtKB-KW"/>
</dbReference>
<feature type="region of interest" description="Disordered" evidence="8">
    <location>
        <begin position="256"/>
        <end position="282"/>
    </location>
</feature>
<sequence>MKATTAIGIALACGLIAIGARMEGTQLAALINIPATLFVFGGTFGAVMAGTSFERVKAIPRLYQIAIKGEEPDPMARIDLMTRLAETARREGLLALEAELDQVDDRFTRKGIQMVVDGTDPDVMRDVLEIEIEALEQRHADARRVFEKAAGFAPTMGILGTVLGLVNVLQNLDDPGSLGPAISSAFIATLFGVGSANVVFFPVANRLKELTEAEVRLRTMTLDAVLAVLEGENPRVLREKLLSFVPPELAAASSGGQARAAGRAPAEQGSLAAEPAAEAVAA</sequence>
<dbReference type="InterPro" id="IPR047055">
    <property type="entry name" value="MotA-like"/>
</dbReference>
<dbReference type="Pfam" id="PF20560">
    <property type="entry name" value="MotA_N"/>
    <property type="match status" value="1"/>
</dbReference>
<dbReference type="Proteomes" id="UP000222056">
    <property type="component" value="Unassembled WGS sequence"/>
</dbReference>
<evidence type="ECO:0000256" key="5">
    <source>
        <dbReference type="ARBA" id="ARBA00022989"/>
    </source>
</evidence>